<dbReference type="GO" id="GO:0004534">
    <property type="term" value="F:5'-3' RNA exonuclease activity"/>
    <property type="evidence" value="ECO:0007669"/>
    <property type="project" value="TreeGrafter"/>
</dbReference>
<dbReference type="PANTHER" id="PTHR42924">
    <property type="entry name" value="EXONUCLEASE"/>
    <property type="match status" value="1"/>
</dbReference>
<dbReference type="PANTHER" id="PTHR42924:SF3">
    <property type="entry name" value="POLYMERASE_HISTIDINOL PHOSPHATASE N-TERMINAL DOMAIN-CONTAINING PROTEIN"/>
    <property type="match status" value="1"/>
</dbReference>
<dbReference type="Gene3D" id="1.10.150.650">
    <property type="match status" value="1"/>
</dbReference>
<reference evidence="3" key="1">
    <citation type="submission" date="2020-11" db="EMBL/GenBank/DDBJ databases">
        <title>Sequencing the genomes of 1000 actinobacteria strains.</title>
        <authorList>
            <person name="Klenk H.-P."/>
        </authorList>
    </citation>
    <scope>NUCLEOTIDE SEQUENCE</scope>
    <source>
        <strain evidence="3">DSM 45356</strain>
    </source>
</reference>
<dbReference type="Proteomes" id="UP000622552">
    <property type="component" value="Unassembled WGS sequence"/>
</dbReference>
<name>A0A8J7KL21_9ACTN</name>
<dbReference type="SUPFAM" id="SSF89550">
    <property type="entry name" value="PHP domain-like"/>
    <property type="match status" value="1"/>
</dbReference>
<dbReference type="GO" id="GO:0035312">
    <property type="term" value="F:5'-3' DNA exonuclease activity"/>
    <property type="evidence" value="ECO:0007669"/>
    <property type="project" value="TreeGrafter"/>
</dbReference>
<evidence type="ECO:0000313" key="3">
    <source>
        <dbReference type="EMBL" id="MBG6138799.1"/>
    </source>
</evidence>
<feature type="region of interest" description="Disordered" evidence="1">
    <location>
        <begin position="88"/>
        <end position="107"/>
    </location>
</feature>
<evidence type="ECO:0000313" key="4">
    <source>
        <dbReference type="Proteomes" id="UP000622552"/>
    </source>
</evidence>
<dbReference type="InterPro" id="IPR003141">
    <property type="entry name" value="Pol/His_phosphatase_N"/>
</dbReference>
<accession>A0A8J7KL21</accession>
<dbReference type="EMBL" id="JADOUF010000001">
    <property type="protein sequence ID" value="MBG6138799.1"/>
    <property type="molecule type" value="Genomic_DNA"/>
</dbReference>
<dbReference type="Gene3D" id="3.20.20.140">
    <property type="entry name" value="Metal-dependent hydrolases"/>
    <property type="match status" value="1"/>
</dbReference>
<organism evidence="3 4">
    <name type="scientific">Longispora fulva</name>
    <dbReference type="NCBI Taxonomy" id="619741"/>
    <lineage>
        <taxon>Bacteria</taxon>
        <taxon>Bacillati</taxon>
        <taxon>Actinomycetota</taxon>
        <taxon>Actinomycetes</taxon>
        <taxon>Micromonosporales</taxon>
        <taxon>Micromonosporaceae</taxon>
        <taxon>Longispora</taxon>
    </lineage>
</organism>
<evidence type="ECO:0000259" key="2">
    <source>
        <dbReference type="SMART" id="SM00481"/>
    </source>
</evidence>
<protein>
    <submittedName>
        <fullName evidence="3">Putative metal-dependent phosphoesterase TrpH</fullName>
    </submittedName>
</protein>
<evidence type="ECO:0000256" key="1">
    <source>
        <dbReference type="SAM" id="MobiDB-lite"/>
    </source>
</evidence>
<feature type="domain" description="Polymerase/histidinol phosphatase N-terminal" evidence="2">
    <location>
        <begin position="3"/>
        <end position="67"/>
    </location>
</feature>
<comment type="caution">
    <text evidence="3">The sequence shown here is derived from an EMBL/GenBank/DDBJ whole genome shotgun (WGS) entry which is preliminary data.</text>
</comment>
<dbReference type="RefSeq" id="WP_197005519.1">
    <property type="nucleotide sequence ID" value="NZ_BONS01000009.1"/>
</dbReference>
<proteinExistence type="predicted"/>
<dbReference type="InterPro" id="IPR004013">
    <property type="entry name" value="PHP_dom"/>
</dbReference>
<gene>
    <name evidence="3" type="ORF">IW245_004993</name>
</gene>
<dbReference type="AlphaFoldDB" id="A0A8J7KL21"/>
<dbReference type="Pfam" id="PF02811">
    <property type="entry name" value="PHP"/>
    <property type="match status" value="1"/>
</dbReference>
<dbReference type="SMART" id="SM00481">
    <property type="entry name" value="POLIIIAc"/>
    <property type="match status" value="1"/>
</dbReference>
<sequence length="328" mass="34305">MRIDLHVHSTASDGTVPPGALMAEARAAGLDIVALTDHDTTSGWDAATAALPAGLTLVPGAEISCWWDGGTSSGQWDDHGASVWKAGRPDAAGTGGRSDVAGEGVRSDADREGMELHLLAYLFDPEHAELAGVMAGLVDDRAHRGERMVDLIRADGVDITWEQVLGYAAGGSVGRPHLARALVELGVVGSVDEAFGAEYLGARWKLPKAAVDVFEAVDLVRAAGGVPVFAHPRASKRGRVVPDSMIVQLAAHGLFGLEAEHTDHTDAERDELLALAHDLGLFVTGSSDYHGANKTVRLGARTTSMAVYERIVAESHGTPPRVSGPARG</sequence>
<dbReference type="InterPro" id="IPR052018">
    <property type="entry name" value="PHP_domain"/>
</dbReference>
<dbReference type="CDD" id="cd07438">
    <property type="entry name" value="PHP_HisPPase_AMP"/>
    <property type="match status" value="1"/>
</dbReference>
<dbReference type="InterPro" id="IPR016195">
    <property type="entry name" value="Pol/histidinol_Pase-like"/>
</dbReference>
<keyword evidence="4" id="KW-1185">Reference proteome</keyword>